<dbReference type="InterPro" id="IPR001736">
    <property type="entry name" value="PLipase_D/transphosphatidylase"/>
</dbReference>
<feature type="domain" description="PLD phosphodiesterase" evidence="7">
    <location>
        <begin position="251"/>
        <end position="278"/>
    </location>
</feature>
<dbReference type="InterPro" id="IPR025202">
    <property type="entry name" value="PLD-like_dom"/>
</dbReference>
<dbReference type="EMBL" id="BKAG01000002">
    <property type="protein sequence ID" value="GEP41137.1"/>
    <property type="molecule type" value="Genomic_DNA"/>
</dbReference>
<dbReference type="GO" id="GO:0005886">
    <property type="term" value="C:plasma membrane"/>
    <property type="evidence" value="ECO:0007669"/>
    <property type="project" value="UniProtKB-SubCell"/>
</dbReference>
<dbReference type="CDD" id="cd09157">
    <property type="entry name" value="PLDc_CLS_unchar2_1"/>
    <property type="match status" value="1"/>
</dbReference>
<evidence type="ECO:0000256" key="6">
    <source>
        <dbReference type="SAM" id="Phobius"/>
    </source>
</evidence>
<evidence type="ECO:0000313" key="9">
    <source>
        <dbReference type="Proteomes" id="UP000321577"/>
    </source>
</evidence>
<feature type="transmembrane region" description="Helical" evidence="6">
    <location>
        <begin position="43"/>
        <end position="63"/>
    </location>
</feature>
<keyword evidence="3 6" id="KW-0812">Transmembrane</keyword>
<keyword evidence="4 6" id="KW-1133">Transmembrane helix</keyword>
<dbReference type="Gene3D" id="3.30.870.10">
    <property type="entry name" value="Endonuclease Chain A"/>
    <property type="match status" value="2"/>
</dbReference>
<evidence type="ECO:0000256" key="1">
    <source>
        <dbReference type="ARBA" id="ARBA00004651"/>
    </source>
</evidence>
<dbReference type="PANTHER" id="PTHR21248">
    <property type="entry name" value="CARDIOLIPIN SYNTHASE"/>
    <property type="match status" value="1"/>
</dbReference>
<keyword evidence="9" id="KW-1185">Reference proteome</keyword>
<dbReference type="GO" id="GO:0008808">
    <property type="term" value="F:cardiolipin synthase activity"/>
    <property type="evidence" value="ECO:0007669"/>
    <property type="project" value="TreeGrafter"/>
</dbReference>
<name>A0A512M309_9BACT</name>
<comment type="subcellular location">
    <subcellularLocation>
        <location evidence="1">Cell membrane</location>
        <topology evidence="1">Multi-pass membrane protein</topology>
    </subcellularLocation>
</comment>
<protein>
    <submittedName>
        <fullName evidence="8">Cardiolipin synthase</fullName>
    </submittedName>
</protein>
<dbReference type="InterPro" id="IPR027379">
    <property type="entry name" value="CLS_N"/>
</dbReference>
<feature type="domain" description="PLD phosphodiesterase" evidence="7">
    <location>
        <begin position="427"/>
        <end position="454"/>
    </location>
</feature>
<keyword evidence="2" id="KW-1003">Cell membrane</keyword>
<dbReference type="PANTHER" id="PTHR21248:SF22">
    <property type="entry name" value="PHOSPHOLIPASE D"/>
    <property type="match status" value="1"/>
</dbReference>
<dbReference type="Pfam" id="PF13396">
    <property type="entry name" value="PLDc_N"/>
    <property type="match status" value="1"/>
</dbReference>
<reference evidence="8 9" key="1">
    <citation type="submission" date="2019-07" db="EMBL/GenBank/DDBJ databases">
        <title>Whole genome shotgun sequence of Brevifollis gellanilyticus NBRC 108608.</title>
        <authorList>
            <person name="Hosoyama A."/>
            <person name="Uohara A."/>
            <person name="Ohji S."/>
            <person name="Ichikawa N."/>
        </authorList>
    </citation>
    <scope>NUCLEOTIDE SEQUENCE [LARGE SCALE GENOMIC DNA]</scope>
    <source>
        <strain evidence="8 9">NBRC 108608</strain>
    </source>
</reference>
<dbReference type="SMART" id="SM00155">
    <property type="entry name" value="PLDc"/>
    <property type="match status" value="2"/>
</dbReference>
<keyword evidence="5 6" id="KW-0472">Membrane</keyword>
<evidence type="ECO:0000256" key="2">
    <source>
        <dbReference type="ARBA" id="ARBA00022475"/>
    </source>
</evidence>
<dbReference type="Pfam" id="PF13091">
    <property type="entry name" value="PLDc_2"/>
    <property type="match status" value="2"/>
</dbReference>
<comment type="caution">
    <text evidence="8">The sequence shown here is derived from an EMBL/GenBank/DDBJ whole genome shotgun (WGS) entry which is preliminary data.</text>
</comment>
<gene>
    <name evidence="8" type="primary">cls-2</name>
    <name evidence="8" type="ORF">BGE01nite_04280</name>
</gene>
<dbReference type="SUPFAM" id="SSF56024">
    <property type="entry name" value="Phospholipase D/nuclease"/>
    <property type="match status" value="2"/>
</dbReference>
<sequence>MRLFAVVDGCLQLFFQATANNCERLQTTANGSSLPRMTDWQYVTLTFSLVAITLSVIALGHLLTHQRDHRSAAFWVAIIVLSPFLGACLYGLLGINFIRRRGQQYRGGIGPAYRDPVPTCPLFVHGDAERSERDGSLAVTLDRISRFNFSSGNSIVPFINGDEAMPAMIAAIREAKSSVALSSYIFEATGIGAEFVDALDAACKRGVQVRVIVDDAGTRYSWPPVTKVLSERGVPVERFMPNRFILRLLTMNLRNHKKVLVVDGCIAFTGGMNIREGNMLARHPGHPVQDLQFKLTGPVVTQIQRVFAEDWIFCSGEALDEKLWFPEIAPTGNVHGLGIVDGPDEDYEVMPTALFAALSAARHQVCIVTPYFLPPVTLLAALKLCATRGVDVTIITPAKNNIPFVAWAARTLYGELLHAGCRIYESPAPFDHSKLLLIDDAWSILGSTNWDPRSLRLNFEFNVACHNTALVTRLKAIVDQKKAISAEITEAMLENLPLKEQLRNGFARLFIPVL</sequence>
<organism evidence="8 9">
    <name type="scientific">Brevifollis gellanilyticus</name>
    <dbReference type="NCBI Taxonomy" id="748831"/>
    <lineage>
        <taxon>Bacteria</taxon>
        <taxon>Pseudomonadati</taxon>
        <taxon>Verrucomicrobiota</taxon>
        <taxon>Verrucomicrobiia</taxon>
        <taxon>Verrucomicrobiales</taxon>
        <taxon>Verrucomicrobiaceae</taxon>
    </lineage>
</organism>
<dbReference type="CDD" id="cd09163">
    <property type="entry name" value="PLDc_CLS_unchar2_2"/>
    <property type="match status" value="1"/>
</dbReference>
<dbReference type="PROSITE" id="PS50035">
    <property type="entry name" value="PLD"/>
    <property type="match status" value="2"/>
</dbReference>
<dbReference type="Proteomes" id="UP000321577">
    <property type="component" value="Unassembled WGS sequence"/>
</dbReference>
<evidence type="ECO:0000256" key="5">
    <source>
        <dbReference type="ARBA" id="ARBA00023136"/>
    </source>
</evidence>
<evidence type="ECO:0000259" key="7">
    <source>
        <dbReference type="PROSITE" id="PS50035"/>
    </source>
</evidence>
<evidence type="ECO:0000256" key="3">
    <source>
        <dbReference type="ARBA" id="ARBA00022692"/>
    </source>
</evidence>
<evidence type="ECO:0000256" key="4">
    <source>
        <dbReference type="ARBA" id="ARBA00022989"/>
    </source>
</evidence>
<proteinExistence type="predicted"/>
<dbReference type="GO" id="GO:0032049">
    <property type="term" value="P:cardiolipin biosynthetic process"/>
    <property type="evidence" value="ECO:0007669"/>
    <property type="project" value="UniProtKB-ARBA"/>
</dbReference>
<dbReference type="AlphaFoldDB" id="A0A512M309"/>
<evidence type="ECO:0000313" key="8">
    <source>
        <dbReference type="EMBL" id="GEP41137.1"/>
    </source>
</evidence>
<accession>A0A512M309</accession>
<feature type="transmembrane region" description="Helical" evidence="6">
    <location>
        <begin position="72"/>
        <end position="93"/>
    </location>
</feature>